<feature type="domain" description="Ketopantoate reductase C-terminal" evidence="6">
    <location>
        <begin position="186"/>
        <end position="313"/>
    </location>
</feature>
<dbReference type="Gene3D" id="1.10.1040.10">
    <property type="entry name" value="N-(1-d-carboxylethyl)-l-norvaline Dehydrogenase, domain 2"/>
    <property type="match status" value="1"/>
</dbReference>
<dbReference type="InterPro" id="IPR013328">
    <property type="entry name" value="6PGD_dom2"/>
</dbReference>
<name>A0A6A6VAG2_9PLEO</name>
<dbReference type="InterPro" id="IPR013752">
    <property type="entry name" value="KPA_reductase"/>
</dbReference>
<dbReference type="AlphaFoldDB" id="A0A6A6VAG2"/>
<dbReference type="Pfam" id="PF02558">
    <property type="entry name" value="ApbA"/>
    <property type="match status" value="1"/>
</dbReference>
<keyword evidence="2 4" id="KW-0521">NADP</keyword>
<keyword evidence="8" id="KW-1185">Reference proteome</keyword>
<dbReference type="EC" id="1.1.1.169" evidence="4"/>
<dbReference type="Proteomes" id="UP000799440">
    <property type="component" value="Unassembled WGS sequence"/>
</dbReference>
<dbReference type="InterPro" id="IPR051402">
    <property type="entry name" value="KPR-Related"/>
</dbReference>
<accession>A0A6A6VAG2</accession>
<gene>
    <name evidence="7" type="ORF">M011DRAFT_501379</name>
</gene>
<keyword evidence="3 4" id="KW-0560">Oxidoreductase</keyword>
<dbReference type="GO" id="GO:0015940">
    <property type="term" value="P:pantothenate biosynthetic process"/>
    <property type="evidence" value="ECO:0007669"/>
    <property type="project" value="InterPro"/>
</dbReference>
<evidence type="ECO:0000256" key="2">
    <source>
        <dbReference type="ARBA" id="ARBA00022857"/>
    </source>
</evidence>
<comment type="function">
    <text evidence="4">Catalyzes the NADPH-dependent reduction of ketopantoate into pantoic acid.</text>
</comment>
<evidence type="ECO:0000256" key="4">
    <source>
        <dbReference type="RuleBase" id="RU362068"/>
    </source>
</evidence>
<dbReference type="Pfam" id="PF08546">
    <property type="entry name" value="ApbA_C"/>
    <property type="match status" value="1"/>
</dbReference>
<evidence type="ECO:0000256" key="1">
    <source>
        <dbReference type="ARBA" id="ARBA00007870"/>
    </source>
</evidence>
<dbReference type="NCBIfam" id="TIGR00745">
    <property type="entry name" value="apbA_panE"/>
    <property type="match status" value="1"/>
</dbReference>
<evidence type="ECO:0000313" key="8">
    <source>
        <dbReference type="Proteomes" id="UP000799440"/>
    </source>
</evidence>
<evidence type="ECO:0000256" key="3">
    <source>
        <dbReference type="ARBA" id="ARBA00023002"/>
    </source>
</evidence>
<evidence type="ECO:0000259" key="6">
    <source>
        <dbReference type="Pfam" id="PF08546"/>
    </source>
</evidence>
<evidence type="ECO:0000259" key="5">
    <source>
        <dbReference type="Pfam" id="PF02558"/>
    </source>
</evidence>
<sequence>MTATEKPNILLFGAGSVGAVYCYLLSKVGTVTAVCRSNYDTVKTNGFIINSDIFGKNIQFRPNIVRSCSEAAANNIPLDYLVVCSKSTPGIPEAIRPAVTPNHTSIVLIQNGVGIEDEYVQAFETNPIVSCVLYMPATQRPAGVISHREIELLEVGNYPANSKSQSAANFVDLLTSAGATAKLYDDIQLKRWYKLLLNASWNPVCALTLCTDVDFMTSSEEATHFIYDIMMEVAAIARAYGHDISDDLVEYQLGRAKARISTGGGIEPSMMQDIKHGRRMEVDAIIGNAVRMAKEKNVPCEKLRTVYILVKALDSLTERRRNV</sequence>
<dbReference type="InterPro" id="IPR036291">
    <property type="entry name" value="NAD(P)-bd_dom_sf"/>
</dbReference>
<protein>
    <recommendedName>
        <fullName evidence="4">2-dehydropantoate 2-reductase</fullName>
        <ecNumber evidence="4">1.1.1.169</ecNumber>
    </recommendedName>
    <alternativeName>
        <fullName evidence="4">Ketopantoate reductase</fullName>
    </alternativeName>
</protein>
<dbReference type="EMBL" id="MU006575">
    <property type="protein sequence ID" value="KAF2746886.1"/>
    <property type="molecule type" value="Genomic_DNA"/>
</dbReference>
<comment type="catalytic activity">
    <reaction evidence="4">
        <text>(R)-pantoate + NADP(+) = 2-dehydropantoate + NADPH + H(+)</text>
        <dbReference type="Rhea" id="RHEA:16233"/>
        <dbReference type="ChEBI" id="CHEBI:11561"/>
        <dbReference type="ChEBI" id="CHEBI:15378"/>
        <dbReference type="ChEBI" id="CHEBI:15980"/>
        <dbReference type="ChEBI" id="CHEBI:57783"/>
        <dbReference type="ChEBI" id="CHEBI:58349"/>
        <dbReference type="EC" id="1.1.1.169"/>
    </reaction>
</comment>
<dbReference type="PANTHER" id="PTHR21708:SF30">
    <property type="entry name" value="2-DEHYDROPANTOATE 2-REDUCTASE-RELATED"/>
    <property type="match status" value="1"/>
</dbReference>
<dbReference type="SUPFAM" id="SSF48179">
    <property type="entry name" value="6-phosphogluconate dehydrogenase C-terminal domain-like"/>
    <property type="match status" value="1"/>
</dbReference>
<dbReference type="PANTHER" id="PTHR21708">
    <property type="entry name" value="PROBABLE 2-DEHYDROPANTOATE 2-REDUCTASE"/>
    <property type="match status" value="1"/>
</dbReference>
<proteinExistence type="inferred from homology"/>
<dbReference type="InterPro" id="IPR008927">
    <property type="entry name" value="6-PGluconate_DH-like_C_sf"/>
</dbReference>
<dbReference type="FunFam" id="1.10.1040.10:FF:000017">
    <property type="entry name" value="2-dehydropantoate 2-reductase"/>
    <property type="match status" value="1"/>
</dbReference>
<dbReference type="Gene3D" id="3.40.50.720">
    <property type="entry name" value="NAD(P)-binding Rossmann-like Domain"/>
    <property type="match status" value="1"/>
</dbReference>
<dbReference type="GO" id="GO:0005737">
    <property type="term" value="C:cytoplasm"/>
    <property type="evidence" value="ECO:0007669"/>
    <property type="project" value="TreeGrafter"/>
</dbReference>
<dbReference type="OrthoDB" id="3609at2759"/>
<comment type="similarity">
    <text evidence="1 4">Belongs to the ketopantoate reductase family.</text>
</comment>
<feature type="domain" description="Ketopantoate reductase N-terminal" evidence="5">
    <location>
        <begin position="9"/>
        <end position="159"/>
    </location>
</feature>
<evidence type="ECO:0000313" key="7">
    <source>
        <dbReference type="EMBL" id="KAF2746886.1"/>
    </source>
</evidence>
<organism evidence="7 8">
    <name type="scientific">Sporormia fimetaria CBS 119925</name>
    <dbReference type="NCBI Taxonomy" id="1340428"/>
    <lineage>
        <taxon>Eukaryota</taxon>
        <taxon>Fungi</taxon>
        <taxon>Dikarya</taxon>
        <taxon>Ascomycota</taxon>
        <taxon>Pezizomycotina</taxon>
        <taxon>Dothideomycetes</taxon>
        <taxon>Pleosporomycetidae</taxon>
        <taxon>Pleosporales</taxon>
        <taxon>Sporormiaceae</taxon>
        <taxon>Sporormia</taxon>
    </lineage>
</organism>
<dbReference type="SUPFAM" id="SSF51735">
    <property type="entry name" value="NAD(P)-binding Rossmann-fold domains"/>
    <property type="match status" value="1"/>
</dbReference>
<reference evidence="7" key="1">
    <citation type="journal article" date="2020" name="Stud. Mycol.">
        <title>101 Dothideomycetes genomes: a test case for predicting lifestyles and emergence of pathogens.</title>
        <authorList>
            <person name="Haridas S."/>
            <person name="Albert R."/>
            <person name="Binder M."/>
            <person name="Bloem J."/>
            <person name="Labutti K."/>
            <person name="Salamov A."/>
            <person name="Andreopoulos B."/>
            <person name="Baker S."/>
            <person name="Barry K."/>
            <person name="Bills G."/>
            <person name="Bluhm B."/>
            <person name="Cannon C."/>
            <person name="Castanera R."/>
            <person name="Culley D."/>
            <person name="Daum C."/>
            <person name="Ezra D."/>
            <person name="Gonzalez J."/>
            <person name="Henrissat B."/>
            <person name="Kuo A."/>
            <person name="Liang C."/>
            <person name="Lipzen A."/>
            <person name="Lutzoni F."/>
            <person name="Magnuson J."/>
            <person name="Mondo S."/>
            <person name="Nolan M."/>
            <person name="Ohm R."/>
            <person name="Pangilinan J."/>
            <person name="Park H.-J."/>
            <person name="Ramirez L."/>
            <person name="Alfaro M."/>
            <person name="Sun H."/>
            <person name="Tritt A."/>
            <person name="Yoshinaga Y."/>
            <person name="Zwiers L.-H."/>
            <person name="Turgeon B."/>
            <person name="Goodwin S."/>
            <person name="Spatafora J."/>
            <person name="Crous P."/>
            <person name="Grigoriev I."/>
        </authorList>
    </citation>
    <scope>NUCLEOTIDE SEQUENCE</scope>
    <source>
        <strain evidence="7">CBS 119925</strain>
    </source>
</reference>
<dbReference type="InterPro" id="IPR013332">
    <property type="entry name" value="KPR_N"/>
</dbReference>
<dbReference type="GO" id="GO:0008677">
    <property type="term" value="F:2-dehydropantoate 2-reductase activity"/>
    <property type="evidence" value="ECO:0007669"/>
    <property type="project" value="UniProtKB-EC"/>
</dbReference>
<dbReference type="InterPro" id="IPR003710">
    <property type="entry name" value="ApbA"/>
</dbReference>